<dbReference type="PROSITE" id="PS00108">
    <property type="entry name" value="PROTEIN_KINASE_ST"/>
    <property type="match status" value="1"/>
</dbReference>
<dbReference type="FunFam" id="3.30.200.20:FF:000035">
    <property type="entry name" value="Serine/threonine protein kinase Stk1"/>
    <property type="match status" value="1"/>
</dbReference>
<evidence type="ECO:0000256" key="2">
    <source>
        <dbReference type="ARBA" id="ARBA00022527"/>
    </source>
</evidence>
<dbReference type="EC" id="2.7.11.1" evidence="1"/>
<evidence type="ECO:0000259" key="13">
    <source>
        <dbReference type="PROSITE" id="PS50011"/>
    </source>
</evidence>
<feature type="domain" description="Protein kinase" evidence="13">
    <location>
        <begin position="12"/>
        <end position="279"/>
    </location>
</feature>
<evidence type="ECO:0000256" key="6">
    <source>
        <dbReference type="ARBA" id="ARBA00022777"/>
    </source>
</evidence>
<accession>A0A3Q8WVC9</accession>
<keyword evidence="2" id="KW-0723">Serine/threonine-protein kinase</keyword>
<dbReference type="InterPro" id="IPR000719">
    <property type="entry name" value="Prot_kinase_dom"/>
</dbReference>
<keyword evidence="16" id="KW-1185">Reference proteome</keyword>
<keyword evidence="4" id="KW-0677">Repeat</keyword>
<evidence type="ECO:0000256" key="4">
    <source>
        <dbReference type="ARBA" id="ARBA00022737"/>
    </source>
</evidence>
<dbReference type="KEGG" id="fsl:EJO69_08470"/>
<dbReference type="EMBL" id="CP034438">
    <property type="protein sequence ID" value="AZN31125.1"/>
    <property type="molecule type" value="Genomic_DNA"/>
</dbReference>
<reference evidence="15 16" key="1">
    <citation type="submission" date="2018-12" db="EMBL/GenBank/DDBJ databases">
        <title>Complete genome sequence of Flaviflexus salsibiostraticola KCTC 33148.</title>
        <authorList>
            <person name="Bae J.-W."/>
        </authorList>
    </citation>
    <scope>NUCLEOTIDE SEQUENCE [LARGE SCALE GENOMIC DNA]</scope>
    <source>
        <strain evidence="15 16">KCTC 33148</strain>
    </source>
</reference>
<dbReference type="AlphaFoldDB" id="A0A3Q8WVC9"/>
<keyword evidence="6 15" id="KW-0418">Kinase</keyword>
<dbReference type="Pfam" id="PF03793">
    <property type="entry name" value="PASTA"/>
    <property type="match status" value="3"/>
</dbReference>
<evidence type="ECO:0000256" key="12">
    <source>
        <dbReference type="SAM" id="Phobius"/>
    </source>
</evidence>
<dbReference type="PROSITE" id="PS00107">
    <property type="entry name" value="PROTEIN_KINASE_ATP"/>
    <property type="match status" value="1"/>
</dbReference>
<feature type="domain" description="PASTA" evidence="14">
    <location>
        <begin position="375"/>
        <end position="442"/>
    </location>
</feature>
<dbReference type="FunFam" id="1.10.510.10:FF:000021">
    <property type="entry name" value="Serine/threonine protein kinase"/>
    <property type="match status" value="1"/>
</dbReference>
<comment type="catalytic activity">
    <reaction evidence="8">
        <text>L-threonyl-[protein] + ATP = O-phospho-L-threonyl-[protein] + ADP + H(+)</text>
        <dbReference type="Rhea" id="RHEA:46608"/>
        <dbReference type="Rhea" id="RHEA-COMP:11060"/>
        <dbReference type="Rhea" id="RHEA-COMP:11605"/>
        <dbReference type="ChEBI" id="CHEBI:15378"/>
        <dbReference type="ChEBI" id="CHEBI:30013"/>
        <dbReference type="ChEBI" id="CHEBI:30616"/>
        <dbReference type="ChEBI" id="CHEBI:61977"/>
        <dbReference type="ChEBI" id="CHEBI:456216"/>
        <dbReference type="EC" id="2.7.11.1"/>
    </reaction>
</comment>
<organism evidence="15 16">
    <name type="scientific">Flaviflexus salsibiostraticola</name>
    <dbReference type="NCBI Taxonomy" id="1282737"/>
    <lineage>
        <taxon>Bacteria</taxon>
        <taxon>Bacillati</taxon>
        <taxon>Actinomycetota</taxon>
        <taxon>Actinomycetes</taxon>
        <taxon>Actinomycetales</taxon>
        <taxon>Actinomycetaceae</taxon>
        <taxon>Flaviflexus</taxon>
    </lineage>
</organism>
<sequence length="623" mass="65933">MDQLPRMLADRYEVGRLIGRGGMAQVYIAYDTRLSRTVAIKILRSDMAADETFLARFRREAQSSAALNHPSIVAVYDTGEEEIDTRHGLVTLPFIVMEYVNGQTVRDLLADGDPIPIDEAAHVAAGVLSALEYSHREGIIHRDIKPGNIMLTPDGSVKVMDFGIARAMADAHSSVTQTNTVVGTAQYLSPEQARGEVVDTRSDLYSAGCLLYEMLTGKPPFTGDTAISVAYQHVSEAPVPPSSVTADIPDTIDRVVLKALAKDREDRYQTAAAFRRDLLSAVRGQQVTAPATSAYAVPAAAATALMGTAAIPAAADGAPATGSYPPYQTGQLPAQREKRSNSWLWAIIVLLLAILGFIAFQVFAGNDSPEEPTPTVELVEVPNLAGMDQQEARAALSDLGLEMTIGEPVETDGVESGLFVSANPPVGTSVETGSTVEVVFSAGVGETTVPDVTGLSVDAARRAIEAEGLTWGSTTTVDNRPEFSEGEIVSTDPAPNEQVARGTVVNAEVSSGRVTVPNLLGMNVEIATAELDARGLSYRIESSPTDEADPDTVIGQDFREGSIVDQGQRITITVAVAPPTPSPTPEPTTEEPSPDPTTDPTDEESNPRATTTGPPETNPGRGN</sequence>
<keyword evidence="7 10" id="KW-0067">ATP-binding</keyword>
<dbReference type="Gene3D" id="3.30.200.20">
    <property type="entry name" value="Phosphorylase Kinase, domain 1"/>
    <property type="match status" value="1"/>
</dbReference>
<dbReference type="SMART" id="SM00740">
    <property type="entry name" value="PASTA"/>
    <property type="match status" value="3"/>
</dbReference>
<dbReference type="InterPro" id="IPR005543">
    <property type="entry name" value="PASTA_dom"/>
</dbReference>
<dbReference type="OrthoDB" id="9762169at2"/>
<dbReference type="CDD" id="cd14014">
    <property type="entry name" value="STKc_PknB_like"/>
    <property type="match status" value="1"/>
</dbReference>
<keyword evidence="3" id="KW-0808">Transferase</keyword>
<dbReference type="NCBIfam" id="NF033483">
    <property type="entry name" value="PknB_PASTA_kin"/>
    <property type="match status" value="1"/>
</dbReference>
<keyword evidence="12" id="KW-0812">Transmembrane</keyword>
<evidence type="ECO:0000256" key="7">
    <source>
        <dbReference type="ARBA" id="ARBA00022840"/>
    </source>
</evidence>
<evidence type="ECO:0000256" key="9">
    <source>
        <dbReference type="ARBA" id="ARBA00048679"/>
    </source>
</evidence>
<dbReference type="Proteomes" id="UP000270021">
    <property type="component" value="Chromosome"/>
</dbReference>
<feature type="transmembrane region" description="Helical" evidence="12">
    <location>
        <begin position="343"/>
        <end position="364"/>
    </location>
</feature>
<protein>
    <recommendedName>
        <fullName evidence="1">non-specific serine/threonine protein kinase</fullName>
        <ecNumber evidence="1">2.7.11.1</ecNumber>
    </recommendedName>
</protein>
<dbReference type="GO" id="GO:0004674">
    <property type="term" value="F:protein serine/threonine kinase activity"/>
    <property type="evidence" value="ECO:0007669"/>
    <property type="project" value="UniProtKB-KW"/>
</dbReference>
<dbReference type="PANTHER" id="PTHR43289:SF6">
    <property type="entry name" value="SERINE_THREONINE-PROTEIN KINASE NEKL-3"/>
    <property type="match status" value="1"/>
</dbReference>
<evidence type="ECO:0000256" key="3">
    <source>
        <dbReference type="ARBA" id="ARBA00022679"/>
    </source>
</evidence>
<feature type="region of interest" description="Disordered" evidence="11">
    <location>
        <begin position="574"/>
        <end position="623"/>
    </location>
</feature>
<keyword evidence="5 10" id="KW-0547">Nucleotide-binding</keyword>
<feature type="domain" description="PASTA" evidence="14">
    <location>
        <begin position="512"/>
        <end position="576"/>
    </location>
</feature>
<evidence type="ECO:0000256" key="11">
    <source>
        <dbReference type="SAM" id="MobiDB-lite"/>
    </source>
</evidence>
<evidence type="ECO:0000256" key="1">
    <source>
        <dbReference type="ARBA" id="ARBA00012513"/>
    </source>
</evidence>
<comment type="catalytic activity">
    <reaction evidence="9">
        <text>L-seryl-[protein] + ATP = O-phospho-L-seryl-[protein] + ADP + H(+)</text>
        <dbReference type="Rhea" id="RHEA:17989"/>
        <dbReference type="Rhea" id="RHEA-COMP:9863"/>
        <dbReference type="Rhea" id="RHEA-COMP:11604"/>
        <dbReference type="ChEBI" id="CHEBI:15378"/>
        <dbReference type="ChEBI" id="CHEBI:29999"/>
        <dbReference type="ChEBI" id="CHEBI:30616"/>
        <dbReference type="ChEBI" id="CHEBI:83421"/>
        <dbReference type="ChEBI" id="CHEBI:456216"/>
        <dbReference type="EC" id="2.7.11.1"/>
    </reaction>
</comment>
<evidence type="ECO:0000313" key="16">
    <source>
        <dbReference type="Proteomes" id="UP000270021"/>
    </source>
</evidence>
<dbReference type="SUPFAM" id="SSF56112">
    <property type="entry name" value="Protein kinase-like (PK-like)"/>
    <property type="match status" value="1"/>
</dbReference>
<proteinExistence type="predicted"/>
<dbReference type="PANTHER" id="PTHR43289">
    <property type="entry name" value="MITOGEN-ACTIVATED PROTEIN KINASE KINASE KINASE 20-RELATED"/>
    <property type="match status" value="1"/>
</dbReference>
<evidence type="ECO:0000256" key="10">
    <source>
        <dbReference type="PROSITE-ProRule" id="PRU10141"/>
    </source>
</evidence>
<evidence type="ECO:0000313" key="15">
    <source>
        <dbReference type="EMBL" id="AZN31125.1"/>
    </source>
</evidence>
<dbReference type="InterPro" id="IPR017441">
    <property type="entry name" value="Protein_kinase_ATP_BS"/>
</dbReference>
<dbReference type="Gene3D" id="1.10.510.10">
    <property type="entry name" value="Transferase(Phosphotransferase) domain 1"/>
    <property type="match status" value="1"/>
</dbReference>
<dbReference type="Gene3D" id="3.30.10.20">
    <property type="match status" value="3"/>
</dbReference>
<dbReference type="PROSITE" id="PS50011">
    <property type="entry name" value="PROTEIN_KINASE_DOM"/>
    <property type="match status" value="1"/>
</dbReference>
<dbReference type="PROSITE" id="PS51178">
    <property type="entry name" value="PASTA"/>
    <property type="match status" value="3"/>
</dbReference>
<dbReference type="Pfam" id="PF00069">
    <property type="entry name" value="Pkinase"/>
    <property type="match status" value="1"/>
</dbReference>
<dbReference type="CDD" id="cd06577">
    <property type="entry name" value="PASTA_pknB"/>
    <property type="match status" value="3"/>
</dbReference>
<dbReference type="InterPro" id="IPR008271">
    <property type="entry name" value="Ser/Thr_kinase_AS"/>
</dbReference>
<evidence type="ECO:0000256" key="5">
    <source>
        <dbReference type="ARBA" id="ARBA00022741"/>
    </source>
</evidence>
<dbReference type="GO" id="GO:0005524">
    <property type="term" value="F:ATP binding"/>
    <property type="evidence" value="ECO:0007669"/>
    <property type="project" value="UniProtKB-UniRule"/>
</dbReference>
<feature type="domain" description="PASTA" evidence="14">
    <location>
        <begin position="443"/>
        <end position="511"/>
    </location>
</feature>
<dbReference type="GO" id="GO:0045717">
    <property type="term" value="P:negative regulation of fatty acid biosynthetic process"/>
    <property type="evidence" value="ECO:0007669"/>
    <property type="project" value="UniProtKB-ARBA"/>
</dbReference>
<feature type="binding site" evidence="10">
    <location>
        <position position="41"/>
    </location>
    <ligand>
        <name>ATP</name>
        <dbReference type="ChEBI" id="CHEBI:30616"/>
    </ligand>
</feature>
<evidence type="ECO:0000256" key="8">
    <source>
        <dbReference type="ARBA" id="ARBA00047899"/>
    </source>
</evidence>
<gene>
    <name evidence="15" type="primary">pknB</name>
    <name evidence="15" type="ORF">EJO69_08470</name>
</gene>
<dbReference type="InterPro" id="IPR011009">
    <property type="entry name" value="Kinase-like_dom_sf"/>
</dbReference>
<evidence type="ECO:0000259" key="14">
    <source>
        <dbReference type="PROSITE" id="PS51178"/>
    </source>
</evidence>
<keyword evidence="12" id="KW-0472">Membrane</keyword>
<name>A0A3Q8WVC9_9ACTO</name>
<dbReference type="SMART" id="SM00220">
    <property type="entry name" value="S_TKc"/>
    <property type="match status" value="1"/>
</dbReference>
<keyword evidence="12" id="KW-1133">Transmembrane helix</keyword>